<reference evidence="1 2" key="1">
    <citation type="submission" date="2019-02" db="EMBL/GenBank/DDBJ databases">
        <title>Corallincola luteus sp. nov., a marine bacterium isolated from surface sediment of Bohai Sea in China.</title>
        <authorList>
            <person name="Ren Q."/>
        </authorList>
    </citation>
    <scope>NUCLEOTIDE SEQUENCE [LARGE SCALE GENOMIC DNA]</scope>
    <source>
        <strain evidence="1 2">DASS28</strain>
    </source>
</reference>
<dbReference type="Proteomes" id="UP000292554">
    <property type="component" value="Unassembled WGS sequence"/>
</dbReference>
<name>A0ABY2AIP5_9GAMM</name>
<protein>
    <submittedName>
        <fullName evidence="1">Glycosyltransferase</fullName>
    </submittedName>
</protein>
<dbReference type="EMBL" id="SJXE01000006">
    <property type="protein sequence ID" value="TCI02611.1"/>
    <property type="molecule type" value="Genomic_DNA"/>
</dbReference>
<dbReference type="SUPFAM" id="SSF53756">
    <property type="entry name" value="UDP-Glycosyltransferase/glycogen phosphorylase"/>
    <property type="match status" value="1"/>
</dbReference>
<dbReference type="Pfam" id="PF13692">
    <property type="entry name" value="Glyco_trans_1_4"/>
    <property type="match status" value="1"/>
</dbReference>
<dbReference type="RefSeq" id="WP_131415983.1">
    <property type="nucleotide sequence ID" value="NZ_SJXE01000006.1"/>
</dbReference>
<evidence type="ECO:0000313" key="1">
    <source>
        <dbReference type="EMBL" id="TCI02611.1"/>
    </source>
</evidence>
<dbReference type="Gene3D" id="3.40.50.2000">
    <property type="entry name" value="Glycogen Phosphorylase B"/>
    <property type="match status" value="1"/>
</dbReference>
<sequence>MAVAFFSIAESYNKFHRRPFLSALAKELAKRGQSTLYFHRPQWLLKMLLKPVGEKGTCDGILIYRLWTLLPVSWCFSSRLLMYLFVSLPVRWQVYRRIKITGEKKHLAWLYKPDQYLYLRHLGIAYAYTHYDNYDDDKEYQFSRRSNYASTLSACVQNSISTFATSTRLVSRLANPDKVKYLGNAIDESLLQTNQGAGSTKPKPVIGFVGAIDQTTDAELVSKLCEAFPECDIQMIGAVHNDEINALAQKANNLTLIGRVDYQKLIDFVGLFDVGICPYAESPFNAYRNPLKLYEYCAFGLPAVSTGCDFDPVGRELVDICNSEAEFIAATRRALSEGESSKKQKRIDFAKSNTWQKRACYVLDYLNIK</sequence>
<accession>A0ABY2AIP5</accession>
<gene>
    <name evidence="1" type="ORF">EZV61_12465</name>
</gene>
<proteinExistence type="predicted"/>
<comment type="caution">
    <text evidence="1">The sequence shown here is derived from an EMBL/GenBank/DDBJ whole genome shotgun (WGS) entry which is preliminary data.</text>
</comment>
<evidence type="ECO:0000313" key="2">
    <source>
        <dbReference type="Proteomes" id="UP000292554"/>
    </source>
</evidence>
<keyword evidence="2" id="KW-1185">Reference proteome</keyword>
<organism evidence="1 2">
    <name type="scientific">Corallincola luteus</name>
    <dbReference type="NCBI Taxonomy" id="1775177"/>
    <lineage>
        <taxon>Bacteria</taxon>
        <taxon>Pseudomonadati</taxon>
        <taxon>Pseudomonadota</taxon>
        <taxon>Gammaproteobacteria</taxon>
        <taxon>Alteromonadales</taxon>
        <taxon>Psychromonadaceae</taxon>
        <taxon>Corallincola</taxon>
    </lineage>
</organism>